<reference evidence="4" key="3">
    <citation type="submission" date="2023-01" db="EMBL/GenBank/DDBJ databases">
        <authorList>
            <person name="Sun Q."/>
            <person name="Evtushenko L."/>
        </authorList>
    </citation>
    <scope>NUCLEOTIDE SEQUENCE</scope>
    <source>
        <strain evidence="4">VKM B-1606</strain>
    </source>
</reference>
<feature type="domain" description="Tyrosine specific protein phosphatases" evidence="3">
    <location>
        <begin position="106"/>
        <end position="141"/>
    </location>
</feature>
<evidence type="ECO:0000313" key="5">
    <source>
        <dbReference type="EMBL" id="MBM7849976.1"/>
    </source>
</evidence>
<evidence type="ECO:0000313" key="4">
    <source>
        <dbReference type="EMBL" id="GLK55268.1"/>
    </source>
</evidence>
<dbReference type="Proteomes" id="UP001143400">
    <property type="component" value="Unassembled WGS sequence"/>
</dbReference>
<proteinExistence type="inferred from homology"/>
<dbReference type="GO" id="GO:0016791">
    <property type="term" value="F:phosphatase activity"/>
    <property type="evidence" value="ECO:0007669"/>
    <property type="project" value="TreeGrafter"/>
</dbReference>
<dbReference type="Pfam" id="PF22784">
    <property type="entry name" value="PTP-SAK"/>
    <property type="match status" value="1"/>
</dbReference>
<dbReference type="PROSITE" id="PS50056">
    <property type="entry name" value="TYR_PHOSPHATASE_2"/>
    <property type="match status" value="1"/>
</dbReference>
<evidence type="ECO:0000259" key="3">
    <source>
        <dbReference type="PROSITE" id="PS50056"/>
    </source>
</evidence>
<dbReference type="SUPFAM" id="SSF52799">
    <property type="entry name" value="(Phosphotyrosine protein) phosphatases II"/>
    <property type="match status" value="1"/>
</dbReference>
<comment type="caution">
    <text evidence="4">The sequence shown here is derived from an EMBL/GenBank/DDBJ whole genome shotgun (WGS) entry which is preliminary data.</text>
</comment>
<name>A0A9W6ISA0_9HYPH</name>
<dbReference type="InterPro" id="IPR016130">
    <property type="entry name" value="Tyr_Pase_AS"/>
</dbReference>
<dbReference type="PROSITE" id="PS00383">
    <property type="entry name" value="TYR_PHOSPHATASE_1"/>
    <property type="match status" value="1"/>
</dbReference>
<reference evidence="4" key="1">
    <citation type="journal article" date="2014" name="Int. J. Syst. Evol. Microbiol.">
        <title>Complete genome sequence of Corynebacterium casei LMG S-19264T (=DSM 44701T), isolated from a smear-ripened cheese.</title>
        <authorList>
            <consortium name="US DOE Joint Genome Institute (JGI-PGF)"/>
            <person name="Walter F."/>
            <person name="Albersmeier A."/>
            <person name="Kalinowski J."/>
            <person name="Ruckert C."/>
        </authorList>
    </citation>
    <scope>NUCLEOTIDE SEQUENCE</scope>
    <source>
        <strain evidence="4">VKM B-1606</strain>
    </source>
</reference>
<protein>
    <submittedName>
        <fullName evidence="5">Protein tyrosine/serine phosphatase</fullName>
    </submittedName>
</protein>
<reference evidence="5 6" key="2">
    <citation type="submission" date="2021-01" db="EMBL/GenBank/DDBJ databases">
        <title>Genomic Encyclopedia of Type Strains, Phase IV (KMG-IV): sequencing the most valuable type-strain genomes for metagenomic binning, comparative biology and taxonomic classification.</title>
        <authorList>
            <person name="Goeker M."/>
        </authorList>
    </citation>
    <scope>NUCLEOTIDE SEQUENCE [LARGE SCALE GENOMIC DNA]</scope>
    <source>
        <strain evidence="5 6">DSM 6130</strain>
    </source>
</reference>
<keyword evidence="6" id="KW-1185">Reference proteome</keyword>
<dbReference type="EMBL" id="JAFBCY010000001">
    <property type="protein sequence ID" value="MBM7849976.1"/>
    <property type="molecule type" value="Genomic_DNA"/>
</dbReference>
<accession>A0A9W6ISA0</accession>
<dbReference type="Gene3D" id="3.90.190.10">
    <property type="entry name" value="Protein tyrosine phosphatase superfamily"/>
    <property type="match status" value="1"/>
</dbReference>
<dbReference type="RefSeq" id="WP_204948452.1">
    <property type="nucleotide sequence ID" value="NZ_BSFF01000002.1"/>
</dbReference>
<dbReference type="AlphaFoldDB" id="A0A9W6ISA0"/>
<dbReference type="InterPro" id="IPR057023">
    <property type="entry name" value="PTP-SAK"/>
</dbReference>
<dbReference type="PANTHER" id="PTHR31126:SF72">
    <property type="entry name" value="DUAL SPECIFICITY PROTEIN PHOSPHATASE TPBA"/>
    <property type="match status" value="1"/>
</dbReference>
<gene>
    <name evidence="4" type="ORF">GCM10008170_12870</name>
    <name evidence="5" type="ORF">JOD31_000188</name>
</gene>
<comment type="similarity">
    <text evidence="1">Belongs to the protein-tyrosine phosphatase family.</text>
</comment>
<dbReference type="PANTHER" id="PTHR31126">
    <property type="entry name" value="TYROSINE-PROTEIN PHOSPHATASE"/>
    <property type="match status" value="1"/>
</dbReference>
<evidence type="ECO:0000313" key="6">
    <source>
        <dbReference type="Proteomes" id="UP000758856"/>
    </source>
</evidence>
<dbReference type="Proteomes" id="UP000758856">
    <property type="component" value="Unassembled WGS sequence"/>
</dbReference>
<organism evidence="4 7">
    <name type="scientific">Methylopila capsulata</name>
    <dbReference type="NCBI Taxonomy" id="61654"/>
    <lineage>
        <taxon>Bacteria</taxon>
        <taxon>Pseudomonadati</taxon>
        <taxon>Pseudomonadota</taxon>
        <taxon>Alphaproteobacteria</taxon>
        <taxon>Hyphomicrobiales</taxon>
        <taxon>Methylopilaceae</taxon>
        <taxon>Methylopila</taxon>
    </lineage>
</organism>
<sequence length="189" mass="20313">MFSRSVRRWAAAVGLSIAGLTGAYAGVLVATNNFHVLAPGEVYRSAQPSPDDLRTIKATYGIASVLNLRGANVGKAWYDAEVAAARAAGLTLIDFRMSAAAELTPIEVERLIQTMRDAPKPLLIHCRSGADRTGAASALYLAAIKHADEETAEWQLSPLYGHIATWGLPSFAMDRMWETAEPSLGFHDS</sequence>
<dbReference type="InterPro" id="IPR000387">
    <property type="entry name" value="Tyr_Pase_dom"/>
</dbReference>
<keyword evidence="2" id="KW-0378">Hydrolase</keyword>
<dbReference type="InterPro" id="IPR029021">
    <property type="entry name" value="Prot-tyrosine_phosphatase-like"/>
</dbReference>
<dbReference type="EMBL" id="BSFF01000002">
    <property type="protein sequence ID" value="GLK55268.1"/>
    <property type="molecule type" value="Genomic_DNA"/>
</dbReference>
<evidence type="ECO:0000256" key="1">
    <source>
        <dbReference type="ARBA" id="ARBA00009580"/>
    </source>
</evidence>
<dbReference type="CDD" id="cd14529">
    <property type="entry name" value="TpbA-like"/>
    <property type="match status" value="1"/>
</dbReference>
<evidence type="ECO:0000256" key="2">
    <source>
        <dbReference type="ARBA" id="ARBA00022801"/>
    </source>
</evidence>
<evidence type="ECO:0000313" key="7">
    <source>
        <dbReference type="Proteomes" id="UP001143400"/>
    </source>
</evidence>